<dbReference type="EMBL" id="CAOQHR010000007">
    <property type="protein sequence ID" value="CAI6337674.1"/>
    <property type="molecule type" value="Genomic_DNA"/>
</dbReference>
<dbReference type="Proteomes" id="UP001152607">
    <property type="component" value="Unassembled WGS sequence"/>
</dbReference>
<reference evidence="3" key="1">
    <citation type="submission" date="2023-01" db="EMBL/GenBank/DDBJ databases">
        <authorList>
            <person name="Van Ghelder C."/>
            <person name="Rancurel C."/>
        </authorList>
    </citation>
    <scope>NUCLEOTIDE SEQUENCE</scope>
    <source>
        <strain evidence="3">CNCM I-4278</strain>
    </source>
</reference>
<comment type="caution">
    <text evidence="3">The sequence shown here is derived from an EMBL/GenBank/DDBJ whole genome shotgun (WGS) entry which is preliminary data.</text>
</comment>
<evidence type="ECO:0000313" key="4">
    <source>
        <dbReference type="Proteomes" id="UP001152607"/>
    </source>
</evidence>
<evidence type="ECO:0000313" key="3">
    <source>
        <dbReference type="EMBL" id="CAI6337674.1"/>
    </source>
</evidence>
<evidence type="ECO:0000256" key="1">
    <source>
        <dbReference type="SAM" id="MobiDB-lite"/>
    </source>
</evidence>
<dbReference type="AlphaFoldDB" id="A0A9W4UL38"/>
<evidence type="ECO:0000256" key="2">
    <source>
        <dbReference type="SAM" id="SignalP"/>
    </source>
</evidence>
<keyword evidence="4" id="KW-1185">Reference proteome</keyword>
<feature type="compositionally biased region" description="Basic and acidic residues" evidence="1">
    <location>
        <begin position="89"/>
        <end position="250"/>
    </location>
</feature>
<accession>A0A9W4UL38</accession>
<organism evidence="3 4">
    <name type="scientific">Periconia digitata</name>
    <dbReference type="NCBI Taxonomy" id="1303443"/>
    <lineage>
        <taxon>Eukaryota</taxon>
        <taxon>Fungi</taxon>
        <taxon>Dikarya</taxon>
        <taxon>Ascomycota</taxon>
        <taxon>Pezizomycotina</taxon>
        <taxon>Dothideomycetes</taxon>
        <taxon>Pleosporomycetidae</taxon>
        <taxon>Pleosporales</taxon>
        <taxon>Massarineae</taxon>
        <taxon>Periconiaceae</taxon>
        <taxon>Periconia</taxon>
    </lineage>
</organism>
<keyword evidence="2" id="KW-0732">Signal</keyword>
<protein>
    <submittedName>
        <fullName evidence="3">Uncharacterized protein</fullName>
    </submittedName>
</protein>
<feature type="signal peptide" evidence="2">
    <location>
        <begin position="1"/>
        <end position="19"/>
    </location>
</feature>
<name>A0A9W4UL38_9PLEO</name>
<sequence length="452" mass="50744">MRFVTVAGLIVGGLSFSQALVLPSTSTKDLDRRAEAIREIEGVLPRADSAKKCQVAKIYSKDDKKAKKPDKKKISKGKEVMPKPSGKQNDGKKDKDDENKKDGDKKKAKEGDKKNDDKKKDNNDEREKDADKKKSKEGDKKNDDKKKSEGDDKKKAKEGDKKNDDKKKLKEGDKDGDKKKSKDDDKKASTEDENKAPKDSDDDFKGADKKKSGDSDDKSKDSDKKGDDDKNKSKDSGKKKSKPGLKDIGKDFSISPTLKRDVDSDSDFDFMAWFANTTTETTTTTTLTPRDVKYVTMNEVQTFTWTKDDYAFTEGMNGCSAMAIATKNHITWAHFPPVRPEDTSYVDTWQYFLRQVTNQAIRTGALDSHDKLKKDSWVGMRVAKQLWDMPNPGIRDNDGRDVPSVSQIVNGYFNRLGSKGRKNFDVYEPPDSMVWMDRVSAIGGWPPVVIMG</sequence>
<feature type="compositionally biased region" description="Basic residues" evidence="1">
    <location>
        <begin position="66"/>
        <end position="75"/>
    </location>
</feature>
<dbReference type="OrthoDB" id="5368615at2759"/>
<feature type="chain" id="PRO_5040771142" evidence="2">
    <location>
        <begin position="20"/>
        <end position="452"/>
    </location>
</feature>
<feature type="region of interest" description="Disordered" evidence="1">
    <location>
        <begin position="58"/>
        <end position="256"/>
    </location>
</feature>
<proteinExistence type="predicted"/>
<gene>
    <name evidence="3" type="ORF">PDIGIT_LOCUS10788</name>
</gene>